<organism evidence="2 3">
    <name type="scientific">Marinomonas posidonica (strain CECT 7376 / NCIMB 14433 / IVIA-Po-181)</name>
    <dbReference type="NCBI Taxonomy" id="491952"/>
    <lineage>
        <taxon>Bacteria</taxon>
        <taxon>Pseudomonadati</taxon>
        <taxon>Pseudomonadota</taxon>
        <taxon>Gammaproteobacteria</taxon>
        <taxon>Oceanospirillales</taxon>
        <taxon>Oceanospirillaceae</taxon>
        <taxon>Marinomonas</taxon>
    </lineage>
</organism>
<feature type="transmembrane region" description="Helical" evidence="1">
    <location>
        <begin position="21"/>
        <end position="38"/>
    </location>
</feature>
<dbReference type="Pfam" id="PF10604">
    <property type="entry name" value="Polyketide_cyc2"/>
    <property type="match status" value="1"/>
</dbReference>
<accession>F6CSF0</accession>
<dbReference type="EMBL" id="CP002771">
    <property type="protein sequence ID" value="AEF55004.1"/>
    <property type="molecule type" value="Genomic_DNA"/>
</dbReference>
<dbReference type="Proteomes" id="UP000009230">
    <property type="component" value="Chromosome"/>
</dbReference>
<dbReference type="InterPro" id="IPR019587">
    <property type="entry name" value="Polyketide_cyclase/dehydratase"/>
</dbReference>
<dbReference type="InterPro" id="IPR023393">
    <property type="entry name" value="START-like_dom_sf"/>
</dbReference>
<dbReference type="HOGENOM" id="CLU_1426464_0_0_6"/>
<evidence type="ECO:0000313" key="2">
    <source>
        <dbReference type="EMBL" id="AEF55004.1"/>
    </source>
</evidence>
<keyword evidence="1" id="KW-0812">Transmembrane</keyword>
<dbReference type="RefSeq" id="WP_013796479.1">
    <property type="nucleotide sequence ID" value="NC_015559.1"/>
</dbReference>
<dbReference type="STRING" id="491952.Mar181_1966"/>
<keyword evidence="1" id="KW-0472">Membrane</keyword>
<gene>
    <name evidence="2" type="ordered locus">Mar181_1966</name>
</gene>
<evidence type="ECO:0000256" key="1">
    <source>
        <dbReference type="SAM" id="Phobius"/>
    </source>
</evidence>
<keyword evidence="1" id="KW-1133">Transmembrane helix</keyword>
<dbReference type="AlphaFoldDB" id="F6CSF0"/>
<proteinExistence type="predicted"/>
<sequence length="184" mass="20255">MSARGQGHSNAIYVIRRITRVLALVILLLAGASFLLPTDYRVERSVTIDASPEFILSQALQGDNLSRWMYVKDGALAVSSDQLEAGDSVDILYQGKTELGRFTLLSIQQNLISFDVRPKPKVNVVHNLIRLKSTESGTQLNWVIEGNLSAGLVGPYLAMFANDIAGQNFETSLNQLKELVETAY</sequence>
<name>F6CSF0_MARPP</name>
<evidence type="ECO:0000313" key="3">
    <source>
        <dbReference type="Proteomes" id="UP000009230"/>
    </source>
</evidence>
<reference evidence="2 3" key="1">
    <citation type="journal article" date="2012" name="Stand. Genomic Sci.">
        <title>Complete genome sequence of Marinomonas posidonica type strain (IVIA-Po-181(T)).</title>
        <authorList>
            <person name="Lucas-Elio P."/>
            <person name="Goodwin L."/>
            <person name="Woyke T."/>
            <person name="Pitluck S."/>
            <person name="Nolan M."/>
            <person name="Kyrpides N.C."/>
            <person name="Detter J.C."/>
            <person name="Copeland A."/>
            <person name="Lu M."/>
            <person name="Bruce D."/>
            <person name="Detter C."/>
            <person name="Tapia R."/>
            <person name="Han S."/>
            <person name="Land M.L."/>
            <person name="Ivanova N."/>
            <person name="Mikhailova N."/>
            <person name="Johnston A.W."/>
            <person name="Sanchez-Amat A."/>
        </authorList>
    </citation>
    <scope>NUCLEOTIDE SEQUENCE [LARGE SCALE GENOMIC DNA]</scope>
    <source>
        <strain evidence="3">CECT 7376 / NCIMB 14433 / IVIA-Po-181</strain>
    </source>
</reference>
<dbReference type="Gene3D" id="3.30.530.20">
    <property type="match status" value="1"/>
</dbReference>
<protein>
    <submittedName>
        <fullName evidence="2">Polyketide cyclase/dehydrase</fullName>
    </submittedName>
</protein>
<dbReference type="OrthoDB" id="9807923at2"/>
<keyword evidence="3" id="KW-1185">Reference proteome</keyword>
<dbReference type="KEGG" id="mpc:Mar181_1966"/>
<dbReference type="SUPFAM" id="SSF55961">
    <property type="entry name" value="Bet v1-like"/>
    <property type="match status" value="1"/>
</dbReference>